<comment type="subcellular location">
    <subcellularLocation>
        <location evidence="1">Nucleus</location>
    </subcellularLocation>
</comment>
<keyword evidence="7" id="KW-1185">Reference proteome</keyword>
<dbReference type="InterPro" id="IPR016024">
    <property type="entry name" value="ARM-type_fold"/>
</dbReference>
<dbReference type="PANTHER" id="PTHR10997:SF7">
    <property type="entry name" value="IMPORTIN-11"/>
    <property type="match status" value="1"/>
</dbReference>
<dbReference type="GO" id="GO:0005829">
    <property type="term" value="C:cytosol"/>
    <property type="evidence" value="ECO:0007669"/>
    <property type="project" value="TreeGrafter"/>
</dbReference>
<dbReference type="GO" id="GO:0005635">
    <property type="term" value="C:nuclear envelope"/>
    <property type="evidence" value="ECO:0007669"/>
    <property type="project" value="TreeGrafter"/>
</dbReference>
<evidence type="ECO:0000256" key="3">
    <source>
        <dbReference type="ARBA" id="ARBA00022448"/>
    </source>
</evidence>
<dbReference type="AlphaFoldDB" id="A0A068SD25"/>
<dbReference type="GO" id="GO:0006606">
    <property type="term" value="P:protein import into nucleus"/>
    <property type="evidence" value="ECO:0007669"/>
    <property type="project" value="TreeGrafter"/>
</dbReference>
<name>A0A068SD25_9FUNG</name>
<evidence type="ECO:0000313" key="7">
    <source>
        <dbReference type="Proteomes" id="UP000027586"/>
    </source>
</evidence>
<dbReference type="STRING" id="1263082.A0A068SD25"/>
<evidence type="ECO:0000256" key="1">
    <source>
        <dbReference type="ARBA" id="ARBA00004123"/>
    </source>
</evidence>
<accession>A0A068SD25</accession>
<gene>
    <name evidence="6" type="ORF">LCOR_10543.1</name>
</gene>
<feature type="domain" description="Importin N-terminal" evidence="5">
    <location>
        <begin position="26"/>
        <end position="98"/>
    </location>
</feature>
<dbReference type="Pfam" id="PF25758">
    <property type="entry name" value="TPR_IPO11"/>
    <property type="match status" value="1"/>
</dbReference>
<dbReference type="SUPFAM" id="SSF48371">
    <property type="entry name" value="ARM repeat"/>
    <property type="match status" value="1"/>
</dbReference>
<dbReference type="Proteomes" id="UP000027586">
    <property type="component" value="Unassembled WGS sequence"/>
</dbReference>
<sequence length="993" mass="112855">MADPRSQLLGVLHEATSQDLTRIRQAEQLLKQWENEPHFFATLQSIFHDPTVAHDVRFLAGIYLKNGINRFWRKTVKNPINAEEKATIRQKLLCFFSEPSKKLTAQNAVIVARIARMDYPLEWADLMPTLIRVIEDPGANSEAHLRLIHDRTFEMLYEVLYELSTRLLSSGRRQFAEVAPRIFQTVAATYDNYTSNTISELIKGPMANLELELNIVSMCVKCLRILLVSGIHDVHKFDETKMFIAMSKERLENYMKIYSQLDSATNPKTHELIHSVIEEHGALYLGLQKAHPVSCVLCPAWPDILGYYWEHIVQEGKRLIDQYQSGTTTRDPGFEQLLLQGMLLIKDTIKMAASTTESTSSDILSVTDEEKALEGEARGILQTRLITSEFVARCAEVLVSQYMLLTPSDMENWEDDPEGFVNTMDSENWEFELRPCAETTFMDLFTHHRDQLCPIILNLIGSVTDVSNYREFLFKDAVYATLGLSVQSIYGRFDFEAFLTNRLLPEISNKDPSMKILHRRIAWLLGKWVNEGISADSRVLVYQGLVELLSREDMVVRLTAAHSLRLAVDDWDFEIGIFLPYLESSMDLFLKLLNQVEETDTIMKLISDLNAITDRTGAHMMPYIPKMLDLLAPYWSRAQEEPLFQSALVVTFTKITGILQEQSTHVHSLFLPIVQTCVDRNNKAHVYLLEDALDLWWTLLQTTPTRTPEISMLIPVAINLMDYDTECLPKVLKILESHLLLDGAIMIQQYGVQLFSNLAVYVGCAKSGVASHIAHAGETALLSYEPATYRETLAHSGFLVNIIDVLLKEELYAHKIMSYMTVIARLAICDAQFLLDFLYMTGQQLGMAGDAFCGEVLDKWMDKFDNIGHPQTRKLHCIGLTSLLSTRNLTVLTKLPNIMAIWIDVLAEANDSEEDAFLYGEPDLASDIAELDESAEKNRKMMFRKQDPSYALDLKKMVVQTLEVCDANASAHEGFDKSKIDQTLLDQLNKLLA</sequence>
<organism evidence="6 7">
    <name type="scientific">Lichtheimia corymbifera JMRC:FSU:9682</name>
    <dbReference type="NCBI Taxonomy" id="1263082"/>
    <lineage>
        <taxon>Eukaryota</taxon>
        <taxon>Fungi</taxon>
        <taxon>Fungi incertae sedis</taxon>
        <taxon>Mucoromycota</taxon>
        <taxon>Mucoromycotina</taxon>
        <taxon>Mucoromycetes</taxon>
        <taxon>Mucorales</taxon>
        <taxon>Lichtheimiaceae</taxon>
        <taxon>Lichtheimia</taxon>
    </lineage>
</organism>
<evidence type="ECO:0000259" key="5">
    <source>
        <dbReference type="PROSITE" id="PS50166"/>
    </source>
</evidence>
<dbReference type="EMBL" id="CBTN010000074">
    <property type="protein sequence ID" value="CDH59737.1"/>
    <property type="molecule type" value="Genomic_DNA"/>
</dbReference>
<dbReference type="Pfam" id="PF03810">
    <property type="entry name" value="IBN_N"/>
    <property type="match status" value="1"/>
</dbReference>
<keyword evidence="3" id="KW-0813">Transport</keyword>
<dbReference type="InterPro" id="IPR011989">
    <property type="entry name" value="ARM-like"/>
</dbReference>
<comment type="similarity">
    <text evidence="2">Belongs to the importin beta family.</text>
</comment>
<dbReference type="SMART" id="SM00913">
    <property type="entry name" value="IBN_N"/>
    <property type="match status" value="1"/>
</dbReference>
<keyword evidence="4" id="KW-0539">Nucleus</keyword>
<protein>
    <submittedName>
        <fullName evidence="6">Importin-11 isoform 1</fullName>
    </submittedName>
</protein>
<dbReference type="InterPro" id="IPR058669">
    <property type="entry name" value="TPR_IPO7/11-like"/>
</dbReference>
<dbReference type="PANTHER" id="PTHR10997">
    <property type="entry name" value="IMPORTIN-7, 8, 11"/>
    <property type="match status" value="1"/>
</dbReference>
<dbReference type="Gene3D" id="1.25.10.10">
    <property type="entry name" value="Leucine-rich Repeat Variant"/>
    <property type="match status" value="1"/>
</dbReference>
<reference evidence="6" key="1">
    <citation type="submission" date="2013-08" db="EMBL/GenBank/DDBJ databases">
        <title>Gene expansion shapes genome architecture in the human pathogen Lichtheimia corymbifera: an evolutionary genomics analysis in the ancient terrestrial Mucorales (Mucoromycotina).</title>
        <authorList>
            <person name="Schwartze V.U."/>
            <person name="Winter S."/>
            <person name="Shelest E."/>
            <person name="Marcet-Houben M."/>
            <person name="Horn F."/>
            <person name="Wehner S."/>
            <person name="Hoffmann K."/>
            <person name="Riege K."/>
            <person name="Sammeth M."/>
            <person name="Nowrousian M."/>
            <person name="Valiante V."/>
            <person name="Linde J."/>
            <person name="Jacobsen I.D."/>
            <person name="Marz M."/>
            <person name="Brakhage A.A."/>
            <person name="Gabaldon T."/>
            <person name="Bocker S."/>
            <person name="Voigt K."/>
        </authorList>
    </citation>
    <scope>NUCLEOTIDE SEQUENCE [LARGE SCALE GENOMIC DNA]</scope>
    <source>
        <strain evidence="6">FSU 9682</strain>
    </source>
</reference>
<dbReference type="InterPro" id="IPR001494">
    <property type="entry name" value="Importin-beta_N"/>
</dbReference>
<comment type="caution">
    <text evidence="6">The sequence shown here is derived from an EMBL/GenBank/DDBJ whole genome shotgun (WGS) entry which is preliminary data.</text>
</comment>
<proteinExistence type="inferred from homology"/>
<dbReference type="OrthoDB" id="361693at2759"/>
<evidence type="ECO:0000256" key="4">
    <source>
        <dbReference type="ARBA" id="ARBA00023242"/>
    </source>
</evidence>
<evidence type="ECO:0000256" key="2">
    <source>
        <dbReference type="ARBA" id="ARBA00007991"/>
    </source>
</evidence>
<dbReference type="VEuPathDB" id="FungiDB:LCOR_10543.1"/>
<dbReference type="GO" id="GO:0031267">
    <property type="term" value="F:small GTPase binding"/>
    <property type="evidence" value="ECO:0007669"/>
    <property type="project" value="InterPro"/>
</dbReference>
<dbReference type="PROSITE" id="PS50166">
    <property type="entry name" value="IMPORTIN_B_NT"/>
    <property type="match status" value="1"/>
</dbReference>
<evidence type="ECO:0000313" key="6">
    <source>
        <dbReference type="EMBL" id="CDH59737.1"/>
    </source>
</evidence>